<dbReference type="InterPro" id="IPR050348">
    <property type="entry name" value="Protein-Tyr_Phosphatase"/>
</dbReference>
<dbReference type="PROSITE" id="PS00383">
    <property type="entry name" value="TYR_PHOSPHATASE_1"/>
    <property type="match status" value="1"/>
</dbReference>
<gene>
    <name evidence="3" type="primary">PTPB</name>
</gene>
<dbReference type="CDD" id="cd00047">
    <property type="entry name" value="PTPc"/>
    <property type="match status" value="1"/>
</dbReference>
<dbReference type="InterPro" id="IPR016130">
    <property type="entry name" value="Tyr_Pase_AS"/>
</dbReference>
<dbReference type="InterPro" id="IPR029021">
    <property type="entry name" value="Prot-tyrosine_phosphatase-like"/>
</dbReference>
<sequence length="342" mass="39762">MSDFDYIQKNTPPEFPEKFKTALLPENIKKNRYSDVLANDDTRVKLNNNGYINANYIFQGRMIASQAPTIETIPDFLQMIIEQQVPIVIMLTKCKEKTRIKATPYWGYKSEGGKKVFGNYTVNTIDTLYDDVEEDKFMEDIQIRYLQIIYEDGVYSFIQIHYMGWPDFGVPLNPKDALDIVYIQYIIGTTSKFSNRNLVCVHCSAGVGRTGVYCLLSRIVEMVTYEVLEKSETYSKQRSTSSSSKVREIEDRIEEILLSHPVISYEDCEVILPELVLSIRNERSKMVQTKEQYDFICETVNCFYEDALDSINQYYEVIDALTPLLQEKHSEIVQDLIKRNEF</sequence>
<dbReference type="PANTHER" id="PTHR19134:SF449">
    <property type="entry name" value="TYROSINE-PROTEIN PHOSPHATASE 1"/>
    <property type="match status" value="1"/>
</dbReference>
<dbReference type="InterPro" id="IPR003595">
    <property type="entry name" value="Tyr_Pase_cat"/>
</dbReference>
<dbReference type="SUPFAM" id="SSF52799">
    <property type="entry name" value="(Phosphotyrosine protein) phosphatases II"/>
    <property type="match status" value="1"/>
</dbReference>
<dbReference type="PRINTS" id="PR00700">
    <property type="entry name" value="PRTYPHPHTASE"/>
</dbReference>
<protein>
    <submittedName>
        <fullName evidence="3">Protein tyrosine phosphatase</fullName>
        <ecNumber evidence="3">3.1.3.48</ecNumber>
    </submittedName>
</protein>
<dbReference type="VEuPathDB" id="AmoebaDB:KM1_025640"/>
<name>A0A0A1G6N7_ENTHI</name>
<dbReference type="PROSITE" id="PS50055">
    <property type="entry name" value="TYR_PHOSPHATASE_PTP"/>
    <property type="match status" value="1"/>
</dbReference>
<dbReference type="PROSITE" id="PS50056">
    <property type="entry name" value="TYR_PHOSPHATASE_2"/>
    <property type="match status" value="1"/>
</dbReference>
<dbReference type="PANTHER" id="PTHR19134">
    <property type="entry name" value="RECEPTOR-TYPE TYROSINE-PROTEIN PHOSPHATASE"/>
    <property type="match status" value="1"/>
</dbReference>
<evidence type="ECO:0000313" key="3">
    <source>
        <dbReference type="EMBL" id="AIY53270.1"/>
    </source>
</evidence>
<accession>A0A0A1G6N7</accession>
<dbReference type="AlphaFoldDB" id="A0A0A1G6N7"/>
<dbReference type="Gene3D" id="3.90.190.10">
    <property type="entry name" value="Protein tyrosine phosphatase superfamily"/>
    <property type="match status" value="1"/>
</dbReference>
<dbReference type="InterPro" id="IPR000387">
    <property type="entry name" value="Tyr_Pase_dom"/>
</dbReference>
<dbReference type="VEuPathDB" id="AmoebaDB:EHI5A_023090"/>
<evidence type="ECO:0000259" key="1">
    <source>
        <dbReference type="PROSITE" id="PS50055"/>
    </source>
</evidence>
<dbReference type="GO" id="GO:0004725">
    <property type="term" value="F:protein tyrosine phosphatase activity"/>
    <property type="evidence" value="ECO:0007669"/>
    <property type="project" value="UniProtKB-EC"/>
</dbReference>
<dbReference type="VEuPathDB" id="AmoebaDB:EHI8A_007990"/>
<feature type="domain" description="Tyrosine specific protein phosphatases" evidence="2">
    <location>
        <begin position="180"/>
        <end position="294"/>
    </location>
</feature>
<dbReference type="VEuPathDB" id="AmoebaDB:EHI7A_010980"/>
<dbReference type="SMART" id="SM00404">
    <property type="entry name" value="PTPc_motif"/>
    <property type="match status" value="1"/>
</dbReference>
<keyword evidence="3" id="KW-0378">Hydrolase</keyword>
<proteinExistence type="evidence at transcript level"/>
<dbReference type="Pfam" id="PF00102">
    <property type="entry name" value="Y_phosphatase"/>
    <property type="match status" value="1"/>
</dbReference>
<organism evidence="3">
    <name type="scientific">Entamoeba histolytica</name>
    <dbReference type="NCBI Taxonomy" id="5759"/>
    <lineage>
        <taxon>Eukaryota</taxon>
        <taxon>Amoebozoa</taxon>
        <taxon>Evosea</taxon>
        <taxon>Archamoebae</taxon>
        <taxon>Mastigamoebida</taxon>
        <taxon>Entamoebidae</taxon>
        <taxon>Entamoeba</taxon>
    </lineage>
</organism>
<dbReference type="VEuPathDB" id="AmoebaDB:EHI_024450"/>
<dbReference type="EMBL" id="KM411450">
    <property type="protein sequence ID" value="AIY53270.1"/>
    <property type="molecule type" value="mRNA"/>
</dbReference>
<evidence type="ECO:0000259" key="2">
    <source>
        <dbReference type="PROSITE" id="PS50056"/>
    </source>
</evidence>
<dbReference type="EC" id="3.1.3.48" evidence="3"/>
<feature type="domain" description="Tyrosine-protein phosphatase" evidence="1">
    <location>
        <begin position="1"/>
        <end position="303"/>
    </location>
</feature>
<dbReference type="InterPro" id="IPR000242">
    <property type="entry name" value="PTP_cat"/>
</dbReference>
<reference evidence="3" key="1">
    <citation type="submission" date="2014-08" db="EMBL/GenBank/DDBJ databases">
        <title>Identification of endogenous substrates for protein tyrosine phosphatases EhPTPA and EhPTPB of Entamoeba histolytica.</title>
        <authorList>
            <person name="Rosales-Encina J.L."/>
        </authorList>
    </citation>
    <scope>NUCLEOTIDE SEQUENCE</scope>
    <source>
        <strain evidence="3">HM1-IMSS</strain>
    </source>
</reference>
<dbReference type="SMART" id="SM00194">
    <property type="entry name" value="PTPc"/>
    <property type="match status" value="1"/>
</dbReference>